<dbReference type="Gene3D" id="1.25.40.70">
    <property type="entry name" value="Phosphatidylinositol 3-kinase, accessory domain (PIK)"/>
    <property type="match status" value="1"/>
</dbReference>
<reference evidence="1 2" key="1">
    <citation type="submission" date="2017-02" db="EMBL/GenBank/DDBJ databases">
        <authorList>
            <person name="Peterson S.W."/>
        </authorList>
    </citation>
    <scope>NUCLEOTIDE SEQUENCE [LARGE SCALE GENOMIC DNA]</scope>
    <source>
        <strain evidence="1 2">S285</strain>
    </source>
</reference>
<dbReference type="EMBL" id="CP019948">
    <property type="protein sequence ID" value="ARN81581.1"/>
    <property type="molecule type" value="Genomic_DNA"/>
</dbReference>
<dbReference type="InterPro" id="IPR042236">
    <property type="entry name" value="PI3K_accessory_sf"/>
</dbReference>
<dbReference type="AlphaFoldDB" id="A0A1W6MVF6"/>
<gene>
    <name evidence="1" type="ORF">B1812_11450</name>
</gene>
<dbReference type="OrthoDB" id="9864659at2"/>
<dbReference type="RefSeq" id="WP_085771697.1">
    <property type="nucleotide sequence ID" value="NZ_AP027149.1"/>
</dbReference>
<organism evidence="1 2">
    <name type="scientific">Methylocystis bryophila</name>
    <dbReference type="NCBI Taxonomy" id="655015"/>
    <lineage>
        <taxon>Bacteria</taxon>
        <taxon>Pseudomonadati</taxon>
        <taxon>Pseudomonadota</taxon>
        <taxon>Alphaproteobacteria</taxon>
        <taxon>Hyphomicrobiales</taxon>
        <taxon>Methylocystaceae</taxon>
        <taxon>Methylocystis</taxon>
    </lineage>
</organism>
<evidence type="ECO:0000313" key="2">
    <source>
        <dbReference type="Proteomes" id="UP000193978"/>
    </source>
</evidence>
<dbReference type="STRING" id="655015.B1812_11450"/>
<protein>
    <submittedName>
        <fullName evidence="1">Uncharacterized protein</fullName>
    </submittedName>
</protein>
<name>A0A1W6MVF6_9HYPH</name>
<accession>A0A1W6MVF6</accession>
<sequence>MATNFGYQDEDKAMQLAGLRALDRAAKGLDLLFKEKGREALVPLLDDADLSVRVFAAGYLLKLMPDRALAVLGDIRLRGESEVRVTAGSLLRRFENGTLDM</sequence>
<evidence type="ECO:0000313" key="1">
    <source>
        <dbReference type="EMBL" id="ARN81581.1"/>
    </source>
</evidence>
<keyword evidence="2" id="KW-1185">Reference proteome</keyword>
<dbReference type="InterPro" id="IPR016024">
    <property type="entry name" value="ARM-type_fold"/>
</dbReference>
<proteinExistence type="predicted"/>
<dbReference type="SUPFAM" id="SSF48371">
    <property type="entry name" value="ARM repeat"/>
    <property type="match status" value="1"/>
</dbReference>
<dbReference type="Proteomes" id="UP000193978">
    <property type="component" value="Chromosome"/>
</dbReference>
<dbReference type="KEGG" id="mbry:B1812_11450"/>